<name>A0ABN2C546_9ACTN</name>
<dbReference type="Proteomes" id="UP001500393">
    <property type="component" value="Unassembled WGS sequence"/>
</dbReference>
<dbReference type="PANTHER" id="PTHR43539">
    <property type="entry name" value="FLAVIN-BINDING MONOOXYGENASE-LIKE PROTEIN (AFU_ORTHOLOGUE AFUA_4G09220)"/>
    <property type="match status" value="1"/>
</dbReference>
<dbReference type="PRINTS" id="PR00368">
    <property type="entry name" value="FADPNR"/>
</dbReference>
<keyword evidence="3" id="KW-1185">Reference proteome</keyword>
<keyword evidence="1" id="KW-0560">Oxidoreductase</keyword>
<sequence length="348" mass="38197">MAVIGAGQAGLSAAYHLVRMGFSRYDGVVVLDRNPAPGGAWQHRWDSLTMYDVHGIANLPGVDVPESAGDERANEFVPRYFADYESAFDLPVVRPVVVESVRRDGDLFELTTDHDTYQAEAIVNATGTWNRPFIPWYPGIETFQGRQLHTADYNGPEEFTGQHVLVVGGGASAVQLLAEISEGASTTWVTRRPPEWRTPGEEFGPEIGRQIIAKVEERVRAGLPPKSVVAVTGLQLREQEQAAYRKGVYTRLPMFERITPDGVVWSDGREERFDAILWATGFRADLGHLAPLRLREPSGGIRMDGTHTALDPRIHLVGYGPSASTIGGNRAGFSAARQLRDLLQPLAA</sequence>
<evidence type="ECO:0000256" key="1">
    <source>
        <dbReference type="ARBA" id="ARBA00023002"/>
    </source>
</evidence>
<accession>A0ABN2C546</accession>
<dbReference type="SUPFAM" id="SSF51905">
    <property type="entry name" value="FAD/NAD(P)-binding domain"/>
    <property type="match status" value="1"/>
</dbReference>
<comment type="caution">
    <text evidence="2">The sequence shown here is derived from an EMBL/GenBank/DDBJ whole genome shotgun (WGS) entry which is preliminary data.</text>
</comment>
<evidence type="ECO:0000313" key="3">
    <source>
        <dbReference type="Proteomes" id="UP001500393"/>
    </source>
</evidence>
<protein>
    <submittedName>
        <fullName evidence="2">NAD(P)-binding domain-containing protein</fullName>
    </submittedName>
</protein>
<proteinExistence type="predicted"/>
<dbReference type="EMBL" id="BAAAOS010000001">
    <property type="protein sequence ID" value="GAA1551407.1"/>
    <property type="molecule type" value="Genomic_DNA"/>
</dbReference>
<dbReference type="PANTHER" id="PTHR43539:SF78">
    <property type="entry name" value="FLAVIN-CONTAINING MONOOXYGENASE"/>
    <property type="match status" value="1"/>
</dbReference>
<evidence type="ECO:0000313" key="2">
    <source>
        <dbReference type="EMBL" id="GAA1551407.1"/>
    </source>
</evidence>
<organism evidence="2 3">
    <name type="scientific">Kribbella sancticallisti</name>
    <dbReference type="NCBI Taxonomy" id="460087"/>
    <lineage>
        <taxon>Bacteria</taxon>
        <taxon>Bacillati</taxon>
        <taxon>Actinomycetota</taxon>
        <taxon>Actinomycetes</taxon>
        <taxon>Propionibacteriales</taxon>
        <taxon>Kribbellaceae</taxon>
        <taxon>Kribbella</taxon>
    </lineage>
</organism>
<gene>
    <name evidence="2" type="ORF">GCM10009789_01420</name>
</gene>
<dbReference type="Pfam" id="PF13738">
    <property type="entry name" value="Pyr_redox_3"/>
    <property type="match status" value="1"/>
</dbReference>
<dbReference type="InterPro" id="IPR036188">
    <property type="entry name" value="FAD/NAD-bd_sf"/>
</dbReference>
<dbReference type="InterPro" id="IPR050982">
    <property type="entry name" value="Auxin_biosynth/cation_transpt"/>
</dbReference>
<dbReference type="Gene3D" id="3.50.50.60">
    <property type="entry name" value="FAD/NAD(P)-binding domain"/>
    <property type="match status" value="1"/>
</dbReference>
<reference evidence="2 3" key="1">
    <citation type="journal article" date="2019" name="Int. J. Syst. Evol. Microbiol.">
        <title>The Global Catalogue of Microorganisms (GCM) 10K type strain sequencing project: providing services to taxonomists for standard genome sequencing and annotation.</title>
        <authorList>
            <consortium name="The Broad Institute Genomics Platform"/>
            <consortium name="The Broad Institute Genome Sequencing Center for Infectious Disease"/>
            <person name="Wu L."/>
            <person name="Ma J."/>
        </authorList>
    </citation>
    <scope>NUCLEOTIDE SEQUENCE [LARGE SCALE GENOMIC DNA]</scope>
    <source>
        <strain evidence="2 3">JCM 14969</strain>
    </source>
</reference>